<reference evidence="3" key="2">
    <citation type="submission" date="2022-01" db="EMBL/GenBank/DDBJ databases">
        <authorList>
            <person name="Yamashiro T."/>
            <person name="Shiraishi A."/>
            <person name="Satake H."/>
            <person name="Nakayama K."/>
        </authorList>
    </citation>
    <scope>NUCLEOTIDE SEQUENCE</scope>
</reference>
<comment type="caution">
    <text evidence="3">The sequence shown here is derived from an EMBL/GenBank/DDBJ whole genome shotgun (WGS) entry which is preliminary data.</text>
</comment>
<feature type="region of interest" description="Disordered" evidence="2">
    <location>
        <begin position="273"/>
        <end position="300"/>
    </location>
</feature>
<feature type="compositionally biased region" description="Polar residues" evidence="2">
    <location>
        <begin position="15"/>
        <end position="30"/>
    </location>
</feature>
<accession>A0ABQ5EVL5</accession>
<evidence type="ECO:0000313" key="3">
    <source>
        <dbReference type="EMBL" id="GJT54980.1"/>
    </source>
</evidence>
<feature type="region of interest" description="Disordered" evidence="2">
    <location>
        <begin position="1"/>
        <end position="74"/>
    </location>
</feature>
<feature type="region of interest" description="Disordered" evidence="2">
    <location>
        <begin position="133"/>
        <end position="159"/>
    </location>
</feature>
<feature type="compositionally biased region" description="Basic residues" evidence="2">
    <location>
        <begin position="32"/>
        <end position="42"/>
    </location>
</feature>
<feature type="compositionally biased region" description="Low complexity" evidence="2">
    <location>
        <begin position="133"/>
        <end position="146"/>
    </location>
</feature>
<name>A0ABQ5EVL5_9ASTR</name>
<feature type="compositionally biased region" description="Polar residues" evidence="2">
    <location>
        <begin position="277"/>
        <end position="291"/>
    </location>
</feature>
<evidence type="ECO:0000256" key="1">
    <source>
        <dbReference type="SAM" id="Coils"/>
    </source>
</evidence>
<reference evidence="3" key="1">
    <citation type="journal article" date="2022" name="Int. J. Mol. Sci.">
        <title>Draft Genome of Tanacetum Coccineum: Genomic Comparison of Closely Related Tanacetum-Family Plants.</title>
        <authorList>
            <person name="Yamashiro T."/>
            <person name="Shiraishi A."/>
            <person name="Nakayama K."/>
            <person name="Satake H."/>
        </authorList>
    </citation>
    <scope>NUCLEOTIDE SEQUENCE</scope>
</reference>
<sequence>MVQATEDMGKDSAAPTDSHSTPIHTQPSLSKPQKKKSRRKQKKDSDPTEPIPDEAINEEYVATPSCNPPQSGEDRMQLTKLMDLCTQLQSRVLVLETTKSNQALEIESLKRNVKSMEKRRKSRTLGFKRLRKVGSSSRVESSNDVSLGAQEDASKQGKKIADLDADAEVILVDETQEMNDDNLMFDTGVFEEQEKEVAKKEVSAADPVTTAGEVVTNPNVEVTTANAPTTTIDELTLAHTLIEIKATKPKVVTSTATTTTTTRPKARGVVVQEPSEFKTTSSPLQASQLTQAKDKGKAKMVEPKKPLRKKDQIAMDKVVARNLEAQLQAELEEEERISRLKEEKSNIALLESWDNTQAMMDVDYQLAQQMQTEEQEQLSIEEKSKMFVELLEKRKKHFAALRAQEKRSKPPTKAQKRNIMSTYLKNMAGYKHNQLKS</sequence>
<dbReference type="EMBL" id="BQNB010016719">
    <property type="protein sequence ID" value="GJT54980.1"/>
    <property type="molecule type" value="Genomic_DNA"/>
</dbReference>
<keyword evidence="4" id="KW-1185">Reference proteome</keyword>
<keyword evidence="1" id="KW-0175">Coiled coil</keyword>
<dbReference type="Proteomes" id="UP001151760">
    <property type="component" value="Unassembled WGS sequence"/>
</dbReference>
<protein>
    <submittedName>
        <fullName evidence="3">Uncharacterized protein</fullName>
    </submittedName>
</protein>
<feature type="coiled-coil region" evidence="1">
    <location>
        <begin position="317"/>
        <end position="344"/>
    </location>
</feature>
<evidence type="ECO:0000256" key="2">
    <source>
        <dbReference type="SAM" id="MobiDB-lite"/>
    </source>
</evidence>
<gene>
    <name evidence="3" type="ORF">Tco_0990034</name>
</gene>
<organism evidence="3 4">
    <name type="scientific">Tanacetum coccineum</name>
    <dbReference type="NCBI Taxonomy" id="301880"/>
    <lineage>
        <taxon>Eukaryota</taxon>
        <taxon>Viridiplantae</taxon>
        <taxon>Streptophyta</taxon>
        <taxon>Embryophyta</taxon>
        <taxon>Tracheophyta</taxon>
        <taxon>Spermatophyta</taxon>
        <taxon>Magnoliopsida</taxon>
        <taxon>eudicotyledons</taxon>
        <taxon>Gunneridae</taxon>
        <taxon>Pentapetalae</taxon>
        <taxon>asterids</taxon>
        <taxon>campanulids</taxon>
        <taxon>Asterales</taxon>
        <taxon>Asteraceae</taxon>
        <taxon>Asteroideae</taxon>
        <taxon>Anthemideae</taxon>
        <taxon>Anthemidinae</taxon>
        <taxon>Tanacetum</taxon>
    </lineage>
</organism>
<proteinExistence type="predicted"/>
<evidence type="ECO:0000313" key="4">
    <source>
        <dbReference type="Proteomes" id="UP001151760"/>
    </source>
</evidence>